<gene>
    <name evidence="2" type="ORF">A2834_03815</name>
</gene>
<keyword evidence="1" id="KW-1133">Transmembrane helix</keyword>
<protein>
    <recommendedName>
        <fullName evidence="4">Baseplate protein J-like domain-containing protein</fullName>
    </recommendedName>
</protein>
<name>A0A1F5VIJ9_9BACT</name>
<dbReference type="STRING" id="1798325.A2834_03815"/>
<evidence type="ECO:0000313" key="3">
    <source>
        <dbReference type="Proteomes" id="UP000179251"/>
    </source>
</evidence>
<evidence type="ECO:0000313" key="2">
    <source>
        <dbReference type="EMBL" id="OGF63234.1"/>
    </source>
</evidence>
<proteinExistence type="predicted"/>
<accession>A0A1F5VIJ9</accession>
<evidence type="ECO:0000256" key="1">
    <source>
        <dbReference type="SAM" id="Phobius"/>
    </source>
</evidence>
<keyword evidence="1" id="KW-0472">Membrane</keyword>
<dbReference type="Proteomes" id="UP000179251">
    <property type="component" value="Unassembled WGS sequence"/>
</dbReference>
<evidence type="ECO:0008006" key="4">
    <source>
        <dbReference type="Google" id="ProtNLM"/>
    </source>
</evidence>
<reference evidence="2 3" key="1">
    <citation type="journal article" date="2016" name="Nat. Commun.">
        <title>Thousands of microbial genomes shed light on interconnected biogeochemical processes in an aquifer system.</title>
        <authorList>
            <person name="Anantharaman K."/>
            <person name="Brown C.T."/>
            <person name="Hug L.A."/>
            <person name="Sharon I."/>
            <person name="Castelle C.J."/>
            <person name="Probst A.J."/>
            <person name="Thomas B.C."/>
            <person name="Singh A."/>
            <person name="Wilkins M.J."/>
            <person name="Karaoz U."/>
            <person name="Brodie E.L."/>
            <person name="Williams K.H."/>
            <person name="Hubbard S.S."/>
            <person name="Banfield J.F."/>
        </authorList>
    </citation>
    <scope>NUCLEOTIDE SEQUENCE [LARGE SCALE GENOMIC DNA]</scope>
</reference>
<sequence length="425" mass="46231">MNTIPSSGKRIISDIVIAPKKEITSQLFQGPAPSIKPPVSIARKKKKKKIVLFAAVIAAFLFGVGLFQAKLEVILSPKTTTAVAEKTIILSKNPADGGLIFKTVALEDSRGGAFNATEKKSQEIRAEGNVVIFNKSKAPQVLISSTRLESPEGKIFRIPRTVVVPGARLDGGKTTPGSIEVAVSADKPGKEYNIGLSDFTIPGFKDSPKYELVFARSKTEMLGGASGEQLVVGKSDRDKASAQIILKAQKEAVNLLKDKIPQSEFLLVPSADYAVLKENVNPPVGVAVSQNNNFDFMIDGEIRGTIVPRKALEELLLKDNAAATALNVSNLRITNLDDLKIALIGYKFDAETFTIKISGQMEIEAAIDNELIKNFIVKNEIYDASAMFDAFPGLSRAEIKVRPFWIKPFYRSFNAIPSRIDIILQ</sequence>
<dbReference type="EMBL" id="MFHD01000005">
    <property type="protein sequence ID" value="OGF63234.1"/>
    <property type="molecule type" value="Genomic_DNA"/>
</dbReference>
<keyword evidence="1" id="KW-0812">Transmembrane</keyword>
<dbReference type="AlphaFoldDB" id="A0A1F5VIJ9"/>
<organism evidence="2 3">
    <name type="scientific">Candidatus Giovannonibacteria bacterium RIFCSPHIGHO2_01_FULL_45_23</name>
    <dbReference type="NCBI Taxonomy" id="1798325"/>
    <lineage>
        <taxon>Bacteria</taxon>
        <taxon>Candidatus Giovannoniibacteriota</taxon>
    </lineage>
</organism>
<comment type="caution">
    <text evidence="2">The sequence shown here is derived from an EMBL/GenBank/DDBJ whole genome shotgun (WGS) entry which is preliminary data.</text>
</comment>
<feature type="transmembrane region" description="Helical" evidence="1">
    <location>
        <begin position="50"/>
        <end position="69"/>
    </location>
</feature>